<evidence type="ECO:0000256" key="1">
    <source>
        <dbReference type="ARBA" id="ARBA00004141"/>
    </source>
</evidence>
<dbReference type="Pfam" id="PF08449">
    <property type="entry name" value="UAA"/>
    <property type="match status" value="1"/>
</dbReference>
<dbReference type="GO" id="GO:0000139">
    <property type="term" value="C:Golgi membrane"/>
    <property type="evidence" value="ECO:0007669"/>
    <property type="project" value="TreeGrafter"/>
</dbReference>
<evidence type="ECO:0000256" key="7">
    <source>
        <dbReference type="ARBA" id="ARBA00039668"/>
    </source>
</evidence>
<dbReference type="AlphaFoldDB" id="A0A8J4WHJ1"/>
<feature type="transmembrane region" description="Helical" evidence="8">
    <location>
        <begin position="139"/>
        <end position="158"/>
    </location>
</feature>
<proteinExistence type="inferred from homology"/>
<dbReference type="Proteomes" id="UP000748531">
    <property type="component" value="Unassembled WGS sequence"/>
</dbReference>
<keyword evidence="3" id="KW-0813">Transport</keyword>
<keyword evidence="4 8" id="KW-0812">Transmembrane</keyword>
<feature type="transmembrane region" description="Helical" evidence="8">
    <location>
        <begin position="108"/>
        <end position="127"/>
    </location>
</feature>
<dbReference type="InterPro" id="IPR013657">
    <property type="entry name" value="SCL35B1-4/HUT1"/>
</dbReference>
<evidence type="ECO:0000256" key="2">
    <source>
        <dbReference type="ARBA" id="ARBA00010694"/>
    </source>
</evidence>
<keyword evidence="10" id="KW-1185">Reference proteome</keyword>
<evidence type="ECO:0000256" key="4">
    <source>
        <dbReference type="ARBA" id="ARBA00022692"/>
    </source>
</evidence>
<evidence type="ECO:0000313" key="9">
    <source>
        <dbReference type="EMBL" id="KAF5402368.1"/>
    </source>
</evidence>
<comment type="caution">
    <text evidence="9">The sequence shown here is derived from an EMBL/GenBank/DDBJ whole genome shotgun (WGS) entry which is preliminary data.</text>
</comment>
<gene>
    <name evidence="9" type="ORF">PHET_04057</name>
</gene>
<evidence type="ECO:0000256" key="5">
    <source>
        <dbReference type="ARBA" id="ARBA00022989"/>
    </source>
</evidence>
<dbReference type="OrthoDB" id="10035043at2759"/>
<dbReference type="PANTHER" id="PTHR10778">
    <property type="entry name" value="SOLUTE CARRIER FAMILY 35 MEMBER B"/>
    <property type="match status" value="1"/>
</dbReference>
<dbReference type="EMBL" id="LUCH01001857">
    <property type="protein sequence ID" value="KAF5402368.1"/>
    <property type="molecule type" value="Genomic_DNA"/>
</dbReference>
<reference evidence="9" key="1">
    <citation type="submission" date="2019-05" db="EMBL/GenBank/DDBJ databases">
        <title>Annotation for the trematode Paragonimus heterotremus.</title>
        <authorList>
            <person name="Choi Y.-J."/>
        </authorList>
    </citation>
    <scope>NUCLEOTIDE SEQUENCE</scope>
    <source>
        <strain evidence="9">LC</strain>
    </source>
</reference>
<dbReference type="GO" id="GO:0005789">
    <property type="term" value="C:endoplasmic reticulum membrane"/>
    <property type="evidence" value="ECO:0007669"/>
    <property type="project" value="TreeGrafter"/>
</dbReference>
<evidence type="ECO:0000256" key="8">
    <source>
        <dbReference type="SAM" id="Phobius"/>
    </source>
</evidence>
<protein>
    <recommendedName>
        <fullName evidence="7">Adenosine 3'-phospho 5'-phosphosulfate transporter 1</fullName>
    </recommendedName>
</protein>
<organism evidence="9 10">
    <name type="scientific">Paragonimus heterotremus</name>
    <dbReference type="NCBI Taxonomy" id="100268"/>
    <lineage>
        <taxon>Eukaryota</taxon>
        <taxon>Metazoa</taxon>
        <taxon>Spiralia</taxon>
        <taxon>Lophotrochozoa</taxon>
        <taxon>Platyhelminthes</taxon>
        <taxon>Trematoda</taxon>
        <taxon>Digenea</taxon>
        <taxon>Plagiorchiida</taxon>
        <taxon>Troglotremata</taxon>
        <taxon>Troglotrematidae</taxon>
        <taxon>Paragonimus</taxon>
    </lineage>
</organism>
<sequence length="305" mass="34380">MTRDYDGVMFGNSQFLVFCNRLTTLFVVIPIHLLPLGIVANPLQPGRRAPFFEFSYASISNILSSWCQYEALKYVSFPTQVLSKACKVIPVMLMGTCIQRRFYTRSEYATAILITIGLNLFLLTDAPEKDHHVTSNREHMYGLSGAFLILCYMLLDSFTSNWQDRMFQKYSLSPLQVMAGVNFWSVLLTLIPLVQQDGILSSLRFGFEHHEFMLDVCLSATCSAIGQLFIFLTIANFGPATFALIMTLRMGLSILLSCLLFHHALSPAGILGVILVFFALFLRIYLRSTKNTTVLPTSPQLPVRK</sequence>
<evidence type="ECO:0000256" key="3">
    <source>
        <dbReference type="ARBA" id="ARBA00022448"/>
    </source>
</evidence>
<comment type="subcellular location">
    <subcellularLocation>
        <location evidence="1">Membrane</location>
        <topology evidence="1">Multi-pass membrane protein</topology>
    </subcellularLocation>
</comment>
<accession>A0A8J4WHJ1</accession>
<comment type="similarity">
    <text evidence="2">Belongs to the nucleotide-sugar transporter family. SLC35B subfamily.</text>
</comment>
<feature type="transmembrane region" description="Helical" evidence="8">
    <location>
        <begin position="268"/>
        <end position="286"/>
    </location>
</feature>
<name>A0A8J4WHJ1_9TREM</name>
<evidence type="ECO:0000256" key="6">
    <source>
        <dbReference type="ARBA" id="ARBA00023136"/>
    </source>
</evidence>
<dbReference type="PANTHER" id="PTHR10778:SF13">
    <property type="entry name" value="ADENOSINE 3'-PHOSPHO 5'-PHOSPHOSULFATE TRANSPORTER 1"/>
    <property type="match status" value="1"/>
</dbReference>
<evidence type="ECO:0000313" key="10">
    <source>
        <dbReference type="Proteomes" id="UP000748531"/>
    </source>
</evidence>
<keyword evidence="5 8" id="KW-1133">Transmembrane helix</keyword>
<dbReference type="GO" id="GO:0046964">
    <property type="term" value="F:3'-phosphoadenosine 5'-phosphosulfate transmembrane transporter activity"/>
    <property type="evidence" value="ECO:0007669"/>
    <property type="project" value="TreeGrafter"/>
</dbReference>
<keyword evidence="6 8" id="KW-0472">Membrane</keyword>